<dbReference type="PANTHER" id="PTHR40524">
    <property type="entry name" value="PEPTIDASE_C39_2 DOMAIN-CONTAINING PROTEIN"/>
    <property type="match status" value="1"/>
</dbReference>
<feature type="domain" description="Peptidase C39-like" evidence="1">
    <location>
        <begin position="43"/>
        <end position="170"/>
    </location>
</feature>
<keyword evidence="3" id="KW-1185">Reference proteome</keyword>
<evidence type="ECO:0000259" key="1">
    <source>
        <dbReference type="Pfam" id="PF13529"/>
    </source>
</evidence>
<gene>
    <name evidence="2" type="ORF">O0S08_40395</name>
</gene>
<protein>
    <submittedName>
        <fullName evidence="2">C39 family peptidase</fullName>
    </submittedName>
</protein>
<dbReference type="RefSeq" id="WP_269034830.1">
    <property type="nucleotide sequence ID" value="NZ_CP114040.1"/>
</dbReference>
<accession>A0ABY7GZR6</accession>
<name>A0ABY7GZR6_9BACT</name>
<evidence type="ECO:0000313" key="3">
    <source>
        <dbReference type="Proteomes" id="UP001164459"/>
    </source>
</evidence>
<dbReference type="Proteomes" id="UP001164459">
    <property type="component" value="Chromosome"/>
</dbReference>
<dbReference type="PROSITE" id="PS51257">
    <property type="entry name" value="PROKAR_LIPOPROTEIN"/>
    <property type="match status" value="1"/>
</dbReference>
<dbReference type="EMBL" id="CP114040">
    <property type="protein sequence ID" value="WAS92481.1"/>
    <property type="molecule type" value="Genomic_DNA"/>
</dbReference>
<evidence type="ECO:0000313" key="2">
    <source>
        <dbReference type="EMBL" id="WAS92481.1"/>
    </source>
</evidence>
<organism evidence="2 3">
    <name type="scientific">Nannocystis punicea</name>
    <dbReference type="NCBI Taxonomy" id="2995304"/>
    <lineage>
        <taxon>Bacteria</taxon>
        <taxon>Pseudomonadati</taxon>
        <taxon>Myxococcota</taxon>
        <taxon>Polyangia</taxon>
        <taxon>Nannocystales</taxon>
        <taxon>Nannocystaceae</taxon>
        <taxon>Nannocystis</taxon>
    </lineage>
</organism>
<dbReference type="Pfam" id="PF13529">
    <property type="entry name" value="Peptidase_C39_2"/>
    <property type="match status" value="1"/>
</dbReference>
<sequence>MRWVSLALGAGLTAACVDGEGEDFRAGEVEAARALQFFSQRDPSWADVQLGSCGETIGSDGCAISAIAMAMRSLGADVTPKSLNAYLQGHGGYSDGCLVYWGEAADMDGAGGVQWVHGGALASPEAIRAGLDQGKRVLVKSSRFTPHWVFLAGYDGAGAAWDDFYYLDPYDLTATERRVGDGWVSPGASTRVYR</sequence>
<dbReference type="InterPro" id="IPR039564">
    <property type="entry name" value="Peptidase_C39-like"/>
</dbReference>
<proteinExistence type="predicted"/>
<reference evidence="2" key="1">
    <citation type="submission" date="2022-11" db="EMBL/GenBank/DDBJ databases">
        <title>Minimal conservation of predation-associated metabolite biosynthetic gene clusters underscores biosynthetic potential of Myxococcota including descriptions for ten novel species: Archangium lansinium sp. nov., Myxococcus landrumus sp. nov., Nannocystis bai.</title>
        <authorList>
            <person name="Ahearne A."/>
            <person name="Stevens C."/>
            <person name="Dowd S."/>
        </authorList>
    </citation>
    <scope>NUCLEOTIDE SEQUENCE</scope>
    <source>
        <strain evidence="2">Fl3</strain>
    </source>
</reference>
<dbReference type="PANTHER" id="PTHR40524:SF1">
    <property type="entry name" value="PEPTIDASE C39-LIKE DOMAIN-CONTAINING PROTEIN"/>
    <property type="match status" value="1"/>
</dbReference>